<keyword evidence="4 8" id="KW-0547">Nucleotide-binding</keyword>
<dbReference type="InterPro" id="IPR020751">
    <property type="entry name" value="aa-tRNA-synth_I_codon-bd_sub2"/>
</dbReference>
<evidence type="ECO:0000259" key="10">
    <source>
        <dbReference type="Pfam" id="PF19269"/>
    </source>
</evidence>
<evidence type="ECO:0000256" key="4">
    <source>
        <dbReference type="ARBA" id="ARBA00022741"/>
    </source>
</evidence>
<dbReference type="AlphaFoldDB" id="A0AAU7EJH6"/>
<dbReference type="CDD" id="cd00808">
    <property type="entry name" value="GluRS_core"/>
    <property type="match status" value="1"/>
</dbReference>
<dbReference type="PANTHER" id="PTHR43311:SF2">
    <property type="entry name" value="GLUTAMATE--TRNA LIGASE, MITOCHONDRIAL-RELATED"/>
    <property type="match status" value="1"/>
</dbReference>
<keyword evidence="7 8" id="KW-0030">Aminoacyl-tRNA synthetase</keyword>
<dbReference type="GO" id="GO:0004818">
    <property type="term" value="F:glutamate-tRNA ligase activity"/>
    <property type="evidence" value="ECO:0007669"/>
    <property type="project" value="UniProtKB-UniRule"/>
</dbReference>
<dbReference type="Pfam" id="PF19269">
    <property type="entry name" value="Anticodon_2"/>
    <property type="match status" value="1"/>
</dbReference>
<dbReference type="InterPro" id="IPR020061">
    <property type="entry name" value="Glu_tRNA_lig_a-bdl"/>
</dbReference>
<reference evidence="11" key="1">
    <citation type="submission" date="2024-04" db="EMBL/GenBank/DDBJ databases">
        <title>Mariniflexile litorale, isolated from the shallow sediments of the Sea of Japan.</title>
        <authorList>
            <person name="Romanenko L."/>
            <person name="Isaeva M."/>
        </authorList>
    </citation>
    <scope>NUCLEOTIDE SEQUENCE [LARGE SCALE GENOMIC DNA]</scope>
    <source>
        <strain evidence="11">KMM 9835</strain>
    </source>
</reference>
<dbReference type="GO" id="GO:0000049">
    <property type="term" value="F:tRNA binding"/>
    <property type="evidence" value="ECO:0007669"/>
    <property type="project" value="InterPro"/>
</dbReference>
<evidence type="ECO:0000313" key="12">
    <source>
        <dbReference type="Proteomes" id="UP001224325"/>
    </source>
</evidence>
<dbReference type="GO" id="GO:0008270">
    <property type="term" value="F:zinc ion binding"/>
    <property type="evidence" value="ECO:0007669"/>
    <property type="project" value="InterPro"/>
</dbReference>
<dbReference type="Gene3D" id="3.90.800.10">
    <property type="entry name" value="Glutamyl-tRNA Synthetase, Domain 3"/>
    <property type="match status" value="1"/>
</dbReference>
<evidence type="ECO:0000313" key="11">
    <source>
        <dbReference type="EMBL" id="XBL15754.1"/>
    </source>
</evidence>
<dbReference type="PROSITE" id="PS00178">
    <property type="entry name" value="AA_TRNA_LIGASE_I"/>
    <property type="match status" value="1"/>
</dbReference>
<evidence type="ECO:0000256" key="1">
    <source>
        <dbReference type="ARBA" id="ARBA00007894"/>
    </source>
</evidence>
<dbReference type="FunFam" id="3.40.50.620:FF:000127">
    <property type="entry name" value="Glutamate--tRNA ligase"/>
    <property type="match status" value="1"/>
</dbReference>
<dbReference type="Pfam" id="PF00749">
    <property type="entry name" value="tRNA-synt_1c"/>
    <property type="match status" value="1"/>
</dbReference>
<dbReference type="HAMAP" id="MF_00022">
    <property type="entry name" value="Glu_tRNA_synth_type1"/>
    <property type="match status" value="1"/>
</dbReference>
<dbReference type="Gene3D" id="3.40.50.620">
    <property type="entry name" value="HUPs"/>
    <property type="match status" value="1"/>
</dbReference>
<comment type="subunit">
    <text evidence="8">Monomer.</text>
</comment>
<dbReference type="EC" id="6.1.1.17" evidence="8"/>
<dbReference type="SUPFAM" id="SSF52374">
    <property type="entry name" value="Nucleotidylyl transferase"/>
    <property type="match status" value="1"/>
</dbReference>
<dbReference type="PANTHER" id="PTHR43311">
    <property type="entry name" value="GLUTAMATE--TRNA LIGASE"/>
    <property type="match status" value="1"/>
</dbReference>
<name>A0AAU7EJH6_9FLAO</name>
<dbReference type="Gene3D" id="1.10.1160.10">
    <property type="entry name" value="Glutamyl-trna Synthetase, Domain 2"/>
    <property type="match status" value="1"/>
</dbReference>
<comment type="similarity">
    <text evidence="1 8">Belongs to the class-I aminoacyl-tRNA synthetase family. Glutamate--tRNA ligase type 1 subfamily.</text>
</comment>
<dbReference type="SUPFAM" id="SSF48163">
    <property type="entry name" value="An anticodon-binding domain of class I aminoacyl-tRNA synthetases"/>
    <property type="match status" value="1"/>
</dbReference>
<dbReference type="InterPro" id="IPR020058">
    <property type="entry name" value="Glu/Gln-tRNA-synth_Ib_cat-dom"/>
</dbReference>
<dbReference type="InterPro" id="IPR008925">
    <property type="entry name" value="aa_tRNA-synth_I_cd-bd_sf"/>
</dbReference>
<dbReference type="Gene3D" id="1.10.10.350">
    <property type="match status" value="1"/>
</dbReference>
<feature type="binding site" evidence="8">
    <location>
        <position position="263"/>
    </location>
    <ligand>
        <name>ATP</name>
        <dbReference type="ChEBI" id="CHEBI:30616"/>
    </ligand>
</feature>
<dbReference type="KEGG" id="mlil:QLS71_006990"/>
<evidence type="ECO:0000256" key="8">
    <source>
        <dbReference type="HAMAP-Rule" id="MF_00022"/>
    </source>
</evidence>
<dbReference type="InterPro" id="IPR000924">
    <property type="entry name" value="Glu/Gln-tRNA-synth"/>
</dbReference>
<feature type="domain" description="Glutamyl/glutaminyl-tRNA synthetase class Ib catalytic" evidence="9">
    <location>
        <begin position="4"/>
        <end position="346"/>
    </location>
</feature>
<comment type="catalytic activity">
    <reaction evidence="8">
        <text>tRNA(Glu) + L-glutamate + ATP = L-glutamyl-tRNA(Glu) + AMP + diphosphate</text>
        <dbReference type="Rhea" id="RHEA:23540"/>
        <dbReference type="Rhea" id="RHEA-COMP:9663"/>
        <dbReference type="Rhea" id="RHEA-COMP:9680"/>
        <dbReference type="ChEBI" id="CHEBI:29985"/>
        <dbReference type="ChEBI" id="CHEBI:30616"/>
        <dbReference type="ChEBI" id="CHEBI:33019"/>
        <dbReference type="ChEBI" id="CHEBI:78442"/>
        <dbReference type="ChEBI" id="CHEBI:78520"/>
        <dbReference type="ChEBI" id="CHEBI:456215"/>
        <dbReference type="EC" id="6.1.1.17"/>
    </reaction>
</comment>
<dbReference type="InterPro" id="IPR001412">
    <property type="entry name" value="aa-tRNA-synth_I_CS"/>
</dbReference>
<dbReference type="GO" id="GO:0005829">
    <property type="term" value="C:cytosol"/>
    <property type="evidence" value="ECO:0007669"/>
    <property type="project" value="TreeGrafter"/>
</dbReference>
<evidence type="ECO:0000256" key="6">
    <source>
        <dbReference type="ARBA" id="ARBA00022917"/>
    </source>
</evidence>
<sequence length="503" mass="57878">MTQKVRVRFAPSPTGPLHIGGVRTALFNYLFAKKHNGTFVLRVEDTDQNRYVEGAEQYIIDALNWCGIPFDEGINKNERFGPYRQSERKHLYKQYADALIASGNAYYAFDTPETLDFHRTDHEAKGKTFIYNWHNRLKLSNSLSLSAEEVKAKLNAGDEYVIRFKSPQDETLHLKDIIRGDIKIDTNILDDKVLFKSDGMPTYHLANIVDDHLMEITHVIRGEEWLPSLALHYQLYKAFGWDAPEFAHLPLILKPTGKGKLSKRDGDKLGFPVFPLQWTDPVTEEISRGYKQDGYFPGAMINFLAFLGWNPGTEQEIFNLDELIATFELERVNKSGARFDPDKIKWFNHHYMQEQNDDELAEAFKKQHSELVDIDVNYIALVVGMIKERATFISDFWELTHFFFTAPNSYEEKDSKKAFKEDTATLMSELKNIIIHIDEFTVEALQRDIKGWITKNNIGFGKVMMPLRLALVGALQGPDVFDIMFMIGKAETVKRIEKAISTI</sequence>
<comment type="subcellular location">
    <subcellularLocation>
        <location evidence="8">Cytoplasm</location>
    </subcellularLocation>
</comment>
<dbReference type="GO" id="GO:0005524">
    <property type="term" value="F:ATP binding"/>
    <property type="evidence" value="ECO:0007669"/>
    <property type="project" value="UniProtKB-UniRule"/>
</dbReference>
<feature type="short sequence motif" description="'HIGH' region" evidence="8">
    <location>
        <begin position="11"/>
        <end position="21"/>
    </location>
</feature>
<keyword evidence="6 8" id="KW-0648">Protein biosynthesis</keyword>
<keyword evidence="12" id="KW-1185">Reference proteome</keyword>
<evidence type="ECO:0000256" key="3">
    <source>
        <dbReference type="ARBA" id="ARBA00022598"/>
    </source>
</evidence>
<evidence type="ECO:0000259" key="9">
    <source>
        <dbReference type="Pfam" id="PF00749"/>
    </source>
</evidence>
<evidence type="ECO:0000256" key="7">
    <source>
        <dbReference type="ARBA" id="ARBA00023146"/>
    </source>
</evidence>
<dbReference type="NCBIfam" id="TIGR00464">
    <property type="entry name" value="gltX_bact"/>
    <property type="match status" value="1"/>
</dbReference>
<comment type="function">
    <text evidence="8">Catalyzes the attachment of glutamate to tRNA(Glu) in a two-step reaction: glutamate is first activated by ATP to form Glu-AMP and then transferred to the acceptor end of tRNA(Glu).</text>
</comment>
<protein>
    <recommendedName>
        <fullName evidence="8">Glutamate--tRNA ligase</fullName>
        <ecNumber evidence="8">6.1.1.17</ecNumber>
    </recommendedName>
    <alternativeName>
        <fullName evidence="8">Glutamyl-tRNA synthetase</fullName>
        <shortName evidence="8">GluRS</shortName>
    </alternativeName>
</protein>
<evidence type="ECO:0000256" key="5">
    <source>
        <dbReference type="ARBA" id="ARBA00022840"/>
    </source>
</evidence>
<feature type="domain" description="Aminoacyl-tRNA synthetase class I anticodon-binding" evidence="10">
    <location>
        <begin position="365"/>
        <end position="500"/>
    </location>
</feature>
<dbReference type="EMBL" id="CP155618">
    <property type="protein sequence ID" value="XBL15754.1"/>
    <property type="molecule type" value="Genomic_DNA"/>
</dbReference>
<keyword evidence="5 8" id="KW-0067">ATP-binding</keyword>
<dbReference type="RefSeq" id="WP_308991747.1">
    <property type="nucleotide sequence ID" value="NZ_CP155618.1"/>
</dbReference>
<dbReference type="GO" id="GO:0006424">
    <property type="term" value="P:glutamyl-tRNA aminoacylation"/>
    <property type="evidence" value="ECO:0007669"/>
    <property type="project" value="UniProtKB-UniRule"/>
</dbReference>
<comment type="caution">
    <text evidence="8">Lacks conserved residue(s) required for the propagation of feature annotation.</text>
</comment>
<dbReference type="InterPro" id="IPR049940">
    <property type="entry name" value="GluQ/Sye"/>
</dbReference>
<dbReference type="PRINTS" id="PR00987">
    <property type="entry name" value="TRNASYNTHGLU"/>
</dbReference>
<dbReference type="Proteomes" id="UP001224325">
    <property type="component" value="Chromosome"/>
</dbReference>
<dbReference type="InterPro" id="IPR033910">
    <property type="entry name" value="GluRS_core"/>
</dbReference>
<dbReference type="InterPro" id="IPR014729">
    <property type="entry name" value="Rossmann-like_a/b/a_fold"/>
</dbReference>
<dbReference type="InterPro" id="IPR004527">
    <property type="entry name" value="Glu-tRNA-ligase_bac/mito"/>
</dbReference>
<proteinExistence type="inferred from homology"/>
<dbReference type="InterPro" id="IPR045462">
    <property type="entry name" value="aa-tRNA-synth_I_cd-bd"/>
</dbReference>
<accession>A0AAU7EJH6</accession>
<keyword evidence="2 8" id="KW-0963">Cytoplasm</keyword>
<evidence type="ECO:0000256" key="2">
    <source>
        <dbReference type="ARBA" id="ARBA00022490"/>
    </source>
</evidence>
<organism evidence="11 12">
    <name type="scientific">Mariniflexile litorale</name>
    <dbReference type="NCBI Taxonomy" id="3045158"/>
    <lineage>
        <taxon>Bacteria</taxon>
        <taxon>Pseudomonadati</taxon>
        <taxon>Bacteroidota</taxon>
        <taxon>Flavobacteriia</taxon>
        <taxon>Flavobacteriales</taxon>
        <taxon>Flavobacteriaceae</taxon>
        <taxon>Mariniflexile</taxon>
    </lineage>
</organism>
<keyword evidence="3 8" id="KW-0436">Ligase</keyword>
<feature type="short sequence motif" description="'KMSKS' region" evidence="8">
    <location>
        <begin position="260"/>
        <end position="264"/>
    </location>
</feature>
<gene>
    <name evidence="8 11" type="primary">gltX</name>
    <name evidence="11" type="ORF">QLS71_006990</name>
</gene>